<evidence type="ECO:0000313" key="11">
    <source>
        <dbReference type="Proteomes" id="UP000294820"/>
    </source>
</evidence>
<keyword evidence="2 7" id="KW-0812">Transmembrane</keyword>
<dbReference type="EMBL" id="LT615367">
    <property type="protein sequence ID" value="SLM64372.1"/>
    <property type="molecule type" value="Genomic_DNA"/>
</dbReference>
<feature type="transmembrane region" description="Helical" evidence="7">
    <location>
        <begin position="176"/>
        <end position="198"/>
    </location>
</feature>
<keyword evidence="4 7" id="KW-1133">Transmembrane helix</keyword>
<keyword evidence="3 8" id="KW-0732">Signal</keyword>
<feature type="chain" id="PRO_5017043679" evidence="8">
    <location>
        <begin position="26"/>
        <end position="209"/>
    </location>
</feature>
<accession>A0A375AE49</accession>
<dbReference type="GO" id="GO:0016020">
    <property type="term" value="C:membrane"/>
    <property type="evidence" value="ECO:0007669"/>
    <property type="project" value="UniProtKB-SubCell"/>
</dbReference>
<dbReference type="PROSITE" id="PS51781">
    <property type="entry name" value="SH3B"/>
    <property type="match status" value="1"/>
</dbReference>
<feature type="domain" description="SH3b" evidence="9">
    <location>
        <begin position="26"/>
        <end position="92"/>
    </location>
</feature>
<evidence type="ECO:0000256" key="3">
    <source>
        <dbReference type="ARBA" id="ARBA00022729"/>
    </source>
</evidence>
<name>A0A375AE49_9GAMM</name>
<keyword evidence="6" id="KW-0175">Coiled coil</keyword>
<comment type="subcellular location">
    <subcellularLocation>
        <location evidence="1">Membrane</location>
        <topology evidence="1">Single-pass membrane protein</topology>
    </subcellularLocation>
</comment>
<organism evidence="10 11">
    <name type="scientific">Dickeya aquatica</name>
    <dbReference type="NCBI Taxonomy" id="1401087"/>
    <lineage>
        <taxon>Bacteria</taxon>
        <taxon>Pseudomonadati</taxon>
        <taxon>Pseudomonadota</taxon>
        <taxon>Gammaproteobacteria</taxon>
        <taxon>Enterobacterales</taxon>
        <taxon>Pectobacteriaceae</taxon>
        <taxon>Dickeya</taxon>
    </lineage>
</organism>
<reference evidence="10 11" key="1">
    <citation type="submission" date="2016-09" db="EMBL/GenBank/DDBJ databases">
        <authorList>
            <person name="Reverchon S."/>
            <person name="Nasser W."/>
            <person name="Leonard S."/>
            <person name="Brochier C."/>
            <person name="Duprey A."/>
        </authorList>
    </citation>
    <scope>NUCLEOTIDE SEQUENCE [LARGE SCALE GENOMIC DNA]</scope>
    <source>
        <strain evidence="10 11">174/2</strain>
    </source>
</reference>
<dbReference type="InterPro" id="IPR003646">
    <property type="entry name" value="SH3-like_bac-type"/>
</dbReference>
<evidence type="ECO:0000256" key="5">
    <source>
        <dbReference type="ARBA" id="ARBA00023136"/>
    </source>
</evidence>
<keyword evidence="5 7" id="KW-0472">Membrane</keyword>
<protein>
    <submittedName>
        <fullName evidence="10">SH3 domain protein</fullName>
    </submittedName>
</protein>
<dbReference type="PIRSF" id="PIRSF006158">
    <property type="entry name" value="UCP006158_SH3"/>
    <property type="match status" value="1"/>
</dbReference>
<proteinExistence type="predicted"/>
<evidence type="ECO:0000256" key="1">
    <source>
        <dbReference type="ARBA" id="ARBA00004167"/>
    </source>
</evidence>
<dbReference type="AlphaFoldDB" id="A0A375AE49"/>
<evidence type="ECO:0000313" key="10">
    <source>
        <dbReference type="EMBL" id="SLM64372.1"/>
    </source>
</evidence>
<evidence type="ECO:0000259" key="9">
    <source>
        <dbReference type="PROSITE" id="PS51781"/>
    </source>
</evidence>
<dbReference type="Gene3D" id="2.30.30.40">
    <property type="entry name" value="SH3 Domains"/>
    <property type="match status" value="1"/>
</dbReference>
<gene>
    <name evidence="10" type="primary">htrG</name>
    <name evidence="10" type="ORF">DAQ1742_03574</name>
</gene>
<feature type="coiled-coil region" evidence="6">
    <location>
        <begin position="98"/>
        <end position="171"/>
    </location>
</feature>
<evidence type="ECO:0000256" key="2">
    <source>
        <dbReference type="ARBA" id="ARBA00022692"/>
    </source>
</evidence>
<dbReference type="InterPro" id="IPR016476">
    <property type="entry name" value="SH3_dom_pro"/>
</dbReference>
<dbReference type="Pfam" id="PF08239">
    <property type="entry name" value="SH3_3"/>
    <property type="match status" value="1"/>
</dbReference>
<feature type="signal peptide" evidence="8">
    <location>
        <begin position="1"/>
        <end position="25"/>
    </location>
</feature>
<evidence type="ECO:0000256" key="6">
    <source>
        <dbReference type="SAM" id="Coils"/>
    </source>
</evidence>
<dbReference type="SMART" id="SM00287">
    <property type="entry name" value="SH3b"/>
    <property type="match status" value="1"/>
</dbReference>
<evidence type="ECO:0000256" key="8">
    <source>
        <dbReference type="SAM" id="SignalP"/>
    </source>
</evidence>
<sequence>MNMMNKISIFLSVLLGLTSAFSLHAQETRYISDDLLTYTRSGPGEQYRIVGTLNAGEAVTVLSVNKEAGYAQIRDEKGRTSWLAQQQLSQTPSLKTCVPELEHQVSTLTEKLNNLDRQWNQRTASLQEKVASNDATLAALQHENQALKTQLEVAQKKLDIANVQLDEKQRTLIIQWFMYGGGVAGGGLLLGLLLPYWLPRRKKSDRWMG</sequence>
<dbReference type="KEGG" id="daq:DAQ1742_03574"/>
<evidence type="ECO:0000256" key="4">
    <source>
        <dbReference type="ARBA" id="ARBA00022989"/>
    </source>
</evidence>
<dbReference type="NCBIfam" id="TIGR04211">
    <property type="entry name" value="SH3_and_anchor"/>
    <property type="match status" value="1"/>
</dbReference>
<dbReference type="Proteomes" id="UP000294820">
    <property type="component" value="Chromosome 1"/>
</dbReference>
<evidence type="ECO:0000256" key="7">
    <source>
        <dbReference type="SAM" id="Phobius"/>
    </source>
</evidence>
<keyword evidence="11" id="KW-1185">Reference proteome</keyword>